<evidence type="ECO:0000313" key="1">
    <source>
        <dbReference type="EMBL" id="MPM29280.1"/>
    </source>
</evidence>
<proteinExistence type="predicted"/>
<protein>
    <submittedName>
        <fullName evidence="1">Uncharacterized protein</fullName>
    </submittedName>
</protein>
<sequence length="249" mass="28644">MFRPLMWFDSMDVRDPLQLTDGVYGILGKYFFENNASVWLWSLLGSKQPKGWELIGSARRRPEIGGRVEFPVFSGEMGVSTHHRKVDVHLNENRIGIDGRWDAGVGLWFETSFTRMQKNSYGIAVHQDAVTLGMDYTFAVGNGVGMTLEYFRYHAGDKFMRNGTNLNLIGGMFTYPVSVLDNLTAMFFYAGNQSDMWFNYINWARTYDNWSFYLMGYWNPEISLLLGGQNESKNLFMGKGFQLMASYNF</sequence>
<gene>
    <name evidence="1" type="ORF">SDC9_75820</name>
</gene>
<dbReference type="EMBL" id="VSSQ01005472">
    <property type="protein sequence ID" value="MPM29280.1"/>
    <property type="molecule type" value="Genomic_DNA"/>
</dbReference>
<organism evidence="1">
    <name type="scientific">bioreactor metagenome</name>
    <dbReference type="NCBI Taxonomy" id="1076179"/>
    <lineage>
        <taxon>unclassified sequences</taxon>
        <taxon>metagenomes</taxon>
        <taxon>ecological metagenomes</taxon>
    </lineage>
</organism>
<comment type="caution">
    <text evidence="1">The sequence shown here is derived from an EMBL/GenBank/DDBJ whole genome shotgun (WGS) entry which is preliminary data.</text>
</comment>
<dbReference type="AlphaFoldDB" id="A0A644YLJ6"/>
<reference evidence="1" key="1">
    <citation type="submission" date="2019-08" db="EMBL/GenBank/DDBJ databases">
        <authorList>
            <person name="Kucharzyk K."/>
            <person name="Murdoch R.W."/>
            <person name="Higgins S."/>
            <person name="Loffler F."/>
        </authorList>
    </citation>
    <scope>NUCLEOTIDE SEQUENCE</scope>
</reference>
<accession>A0A644YLJ6</accession>
<name>A0A644YLJ6_9ZZZZ</name>